<dbReference type="AlphaFoldDB" id="A0A2U1JPT1"/>
<evidence type="ECO:0000313" key="4">
    <source>
        <dbReference type="Proteomes" id="UP000245618"/>
    </source>
</evidence>
<feature type="domain" description="Response regulatory" evidence="2">
    <location>
        <begin position="6"/>
        <end position="138"/>
    </location>
</feature>
<protein>
    <submittedName>
        <fullName evidence="3">Response regulator</fullName>
    </submittedName>
</protein>
<dbReference type="Proteomes" id="UP000245618">
    <property type="component" value="Unassembled WGS sequence"/>
</dbReference>
<dbReference type="SMART" id="SM00448">
    <property type="entry name" value="REC"/>
    <property type="match status" value="1"/>
</dbReference>
<dbReference type="PANTHER" id="PTHR44520">
    <property type="entry name" value="RESPONSE REGULATOR RCP1-RELATED"/>
    <property type="match status" value="1"/>
</dbReference>
<dbReference type="Pfam" id="PF00072">
    <property type="entry name" value="Response_reg"/>
    <property type="match status" value="1"/>
</dbReference>
<evidence type="ECO:0000256" key="1">
    <source>
        <dbReference type="PROSITE-ProRule" id="PRU00169"/>
    </source>
</evidence>
<proteinExistence type="predicted"/>
<keyword evidence="1" id="KW-0597">Phosphoprotein</keyword>
<gene>
    <name evidence="3" type="ORF">DB891_15035</name>
</gene>
<accession>A0A2U1JPT1</accession>
<comment type="caution">
    <text evidence="3">The sequence shown here is derived from an EMBL/GenBank/DDBJ whole genome shotgun (WGS) entry which is preliminary data.</text>
</comment>
<evidence type="ECO:0000313" key="3">
    <source>
        <dbReference type="EMBL" id="PWA07015.1"/>
    </source>
</evidence>
<reference evidence="3 4" key="1">
    <citation type="submission" date="2018-04" db="EMBL/GenBank/DDBJ databases">
        <title>Flavobacterium sp. nov., isolated from glacier ice.</title>
        <authorList>
            <person name="Liu Q."/>
            <person name="Xin Y.-H."/>
        </authorList>
    </citation>
    <scope>NUCLEOTIDE SEQUENCE [LARGE SCALE GENOMIC DNA]</scope>
    <source>
        <strain evidence="3 4">LB2P30</strain>
    </source>
</reference>
<dbReference type="OrthoDB" id="673128at2"/>
<dbReference type="RefSeq" id="WP_116764405.1">
    <property type="nucleotide sequence ID" value="NZ_QCZH01000023.1"/>
</dbReference>
<sequence>MKKLNSVLLIDDDMATNFISKMLIKKAGITDHIETVLNEQQAIEYLKNSGKYENSDGIFPKPMLILLDINMPVMDGWEFAEAFSKLDENQKGEVIIVMLTSSLNPDDKERAANLPVISGFQNKILTMEGLNSIMNQYFS</sequence>
<dbReference type="InterPro" id="IPR052893">
    <property type="entry name" value="TCS_response_regulator"/>
</dbReference>
<dbReference type="Gene3D" id="3.40.50.2300">
    <property type="match status" value="1"/>
</dbReference>
<dbReference type="InterPro" id="IPR011006">
    <property type="entry name" value="CheY-like_superfamily"/>
</dbReference>
<dbReference type="GO" id="GO:0000160">
    <property type="term" value="P:phosphorelay signal transduction system"/>
    <property type="evidence" value="ECO:0007669"/>
    <property type="project" value="InterPro"/>
</dbReference>
<dbReference type="PANTHER" id="PTHR44520:SF2">
    <property type="entry name" value="RESPONSE REGULATOR RCP1"/>
    <property type="match status" value="1"/>
</dbReference>
<evidence type="ECO:0000259" key="2">
    <source>
        <dbReference type="PROSITE" id="PS50110"/>
    </source>
</evidence>
<keyword evidence="4" id="KW-1185">Reference proteome</keyword>
<dbReference type="EMBL" id="QCZH01000023">
    <property type="protein sequence ID" value="PWA07015.1"/>
    <property type="molecule type" value="Genomic_DNA"/>
</dbReference>
<dbReference type="SUPFAM" id="SSF52172">
    <property type="entry name" value="CheY-like"/>
    <property type="match status" value="1"/>
</dbReference>
<dbReference type="InterPro" id="IPR001789">
    <property type="entry name" value="Sig_transdc_resp-reg_receiver"/>
</dbReference>
<feature type="modified residue" description="4-aspartylphosphate" evidence="1">
    <location>
        <position position="68"/>
    </location>
</feature>
<name>A0A2U1JPT1_9FLAO</name>
<organism evidence="3 4">
    <name type="scientific">Flavobacterium laiguense</name>
    <dbReference type="NCBI Taxonomy" id="2169409"/>
    <lineage>
        <taxon>Bacteria</taxon>
        <taxon>Pseudomonadati</taxon>
        <taxon>Bacteroidota</taxon>
        <taxon>Flavobacteriia</taxon>
        <taxon>Flavobacteriales</taxon>
        <taxon>Flavobacteriaceae</taxon>
        <taxon>Flavobacterium</taxon>
    </lineage>
</organism>
<dbReference type="PROSITE" id="PS50110">
    <property type="entry name" value="RESPONSE_REGULATORY"/>
    <property type="match status" value="1"/>
</dbReference>